<dbReference type="Proteomes" id="UP000605986">
    <property type="component" value="Unassembled WGS sequence"/>
</dbReference>
<dbReference type="OrthoDB" id="5290015at2759"/>
<keyword evidence="3" id="KW-1185">Reference proteome</keyword>
<proteinExistence type="predicted"/>
<reference evidence="2" key="1">
    <citation type="submission" date="2020-01" db="EMBL/GenBank/DDBJ databases">
        <title>Identification and distribution of gene clusters putatively required for synthesis of sphingolipid metabolism inhibitors in phylogenetically diverse species of the filamentous fungus Fusarium.</title>
        <authorList>
            <person name="Kim H.-S."/>
            <person name="Busman M."/>
            <person name="Brown D.W."/>
            <person name="Divon H."/>
            <person name="Uhlig S."/>
            <person name="Proctor R.H."/>
        </authorList>
    </citation>
    <scope>NUCLEOTIDE SEQUENCE</scope>
    <source>
        <strain evidence="2">NRRL 53441</strain>
    </source>
</reference>
<evidence type="ECO:0000313" key="2">
    <source>
        <dbReference type="EMBL" id="KAF4438871.1"/>
    </source>
</evidence>
<evidence type="ECO:0000256" key="1">
    <source>
        <dbReference type="SAM" id="MobiDB-lite"/>
    </source>
</evidence>
<sequence>MAQIGDLRVFHGKTGHYDELPSSSTKYLIAEAIIKLGLSILESPEGKGSLVQVAQAILREGSQSTRFSHIYRDSPDNMPYWIGKFLTSMRGNFPTVYISANVQGEAEAERYEWGRDMRSYDAGVAGNIYLSKVMIDNMLFARENCEIAGDTYNLLKFEMGVSVAHEIVHLLTGFLTGGYRPVTPREVALEAYAEGRKGEAGRYWEGILLGGVVESWTKGTDIMGVRQAGTHYLFETGSKRSNGWRVSKTYINRFINGDFSFPIQASNPEEVVTRGTLENAGYSKTALLRRRAMRAPPAGSPAPDHPSANMAYRRLPAEREQYYSQSRRPTEVYTAQSSSQAPPYPPYPSSSSNRYYDSQPEASTRPYYQQSGGPSQFYDPYPRR</sequence>
<accession>A0A8H4NNY3</accession>
<gene>
    <name evidence="2" type="ORF">F53441_12692</name>
</gene>
<dbReference type="AlphaFoldDB" id="A0A8H4NNY3"/>
<organism evidence="2 3">
    <name type="scientific">Fusarium austroafricanum</name>
    <dbReference type="NCBI Taxonomy" id="2364996"/>
    <lineage>
        <taxon>Eukaryota</taxon>
        <taxon>Fungi</taxon>
        <taxon>Dikarya</taxon>
        <taxon>Ascomycota</taxon>
        <taxon>Pezizomycotina</taxon>
        <taxon>Sordariomycetes</taxon>
        <taxon>Hypocreomycetidae</taxon>
        <taxon>Hypocreales</taxon>
        <taxon>Nectriaceae</taxon>
        <taxon>Fusarium</taxon>
        <taxon>Fusarium concolor species complex</taxon>
    </lineage>
</organism>
<dbReference type="EMBL" id="JAADJG010000711">
    <property type="protein sequence ID" value="KAF4438871.1"/>
    <property type="molecule type" value="Genomic_DNA"/>
</dbReference>
<feature type="compositionally biased region" description="Polar residues" evidence="1">
    <location>
        <begin position="353"/>
        <end position="374"/>
    </location>
</feature>
<comment type="caution">
    <text evidence="2">The sequence shown here is derived from an EMBL/GenBank/DDBJ whole genome shotgun (WGS) entry which is preliminary data.</text>
</comment>
<evidence type="ECO:0000313" key="3">
    <source>
        <dbReference type="Proteomes" id="UP000605986"/>
    </source>
</evidence>
<protein>
    <submittedName>
        <fullName evidence="2">Uncharacterized protein</fullName>
    </submittedName>
</protein>
<name>A0A8H4NNY3_9HYPO</name>
<feature type="region of interest" description="Disordered" evidence="1">
    <location>
        <begin position="321"/>
        <end position="384"/>
    </location>
</feature>